<feature type="compositionally biased region" description="Polar residues" evidence="1">
    <location>
        <begin position="62"/>
        <end position="75"/>
    </location>
</feature>
<evidence type="ECO:0000313" key="3">
    <source>
        <dbReference type="WBParaSite" id="EN70_2229"/>
    </source>
</evidence>
<reference evidence="3" key="2">
    <citation type="submission" date="2016-11" db="UniProtKB">
        <authorList>
            <consortium name="WormBaseParasite"/>
        </authorList>
    </citation>
    <scope>IDENTIFICATION</scope>
</reference>
<keyword evidence="2" id="KW-1185">Reference proteome</keyword>
<organism evidence="2 3">
    <name type="scientific">Loa loa</name>
    <name type="common">Eye worm</name>
    <name type="synonym">Filaria loa</name>
    <dbReference type="NCBI Taxonomy" id="7209"/>
    <lineage>
        <taxon>Eukaryota</taxon>
        <taxon>Metazoa</taxon>
        <taxon>Ecdysozoa</taxon>
        <taxon>Nematoda</taxon>
        <taxon>Chromadorea</taxon>
        <taxon>Rhabditida</taxon>
        <taxon>Spirurina</taxon>
        <taxon>Spiruromorpha</taxon>
        <taxon>Filarioidea</taxon>
        <taxon>Onchocercidae</taxon>
        <taxon>Loa</taxon>
    </lineage>
</organism>
<reference evidence="2" key="1">
    <citation type="submission" date="2012-04" db="EMBL/GenBank/DDBJ databases">
        <title>The Genome Sequence of Loa loa.</title>
        <authorList>
            <consortium name="The Broad Institute Genome Sequencing Platform"/>
            <consortium name="Broad Institute Genome Sequencing Center for Infectious Disease"/>
            <person name="Nutman T.B."/>
            <person name="Fink D.L."/>
            <person name="Russ C."/>
            <person name="Young S."/>
            <person name="Zeng Q."/>
            <person name="Gargeya S."/>
            <person name="Alvarado L."/>
            <person name="Berlin A."/>
            <person name="Chapman S.B."/>
            <person name="Chen Z."/>
            <person name="Freedman E."/>
            <person name="Gellesch M."/>
            <person name="Goldberg J."/>
            <person name="Griggs A."/>
            <person name="Gujja S."/>
            <person name="Heilman E.R."/>
            <person name="Heiman D."/>
            <person name="Howarth C."/>
            <person name="Mehta T."/>
            <person name="Neiman D."/>
            <person name="Pearson M."/>
            <person name="Roberts A."/>
            <person name="Saif S."/>
            <person name="Shea T."/>
            <person name="Shenoy N."/>
            <person name="Sisk P."/>
            <person name="Stolte C."/>
            <person name="Sykes S."/>
            <person name="White J."/>
            <person name="Yandava C."/>
            <person name="Haas B."/>
            <person name="Henn M.R."/>
            <person name="Nusbaum C."/>
            <person name="Birren B."/>
        </authorList>
    </citation>
    <scope>NUCLEOTIDE SEQUENCE [LARGE SCALE GENOMIC DNA]</scope>
</reference>
<proteinExistence type="predicted"/>
<evidence type="ECO:0000256" key="1">
    <source>
        <dbReference type="SAM" id="MobiDB-lite"/>
    </source>
</evidence>
<accession>A0A1I7VGC6</accession>
<dbReference type="Proteomes" id="UP000095285">
    <property type="component" value="Unassembled WGS sequence"/>
</dbReference>
<name>A0A1I7VGC6_LOALO</name>
<evidence type="ECO:0000313" key="2">
    <source>
        <dbReference type="Proteomes" id="UP000095285"/>
    </source>
</evidence>
<feature type="region of interest" description="Disordered" evidence="1">
    <location>
        <begin position="42"/>
        <end position="86"/>
    </location>
</feature>
<protein>
    <submittedName>
        <fullName evidence="3">Secreted protein</fullName>
    </submittedName>
</protein>
<dbReference type="WBParaSite" id="EN70_2229">
    <property type="protein sequence ID" value="EN70_2229"/>
    <property type="gene ID" value="EN70_2229"/>
</dbReference>
<sequence length="86" mass="9939">MIHTIAFRTGDIDLKRSSIMLATPLFVAACIYYKRTKSKCNDRIAGDTNKQSKQNGKHPKPSESNNPDETTTQSDRILKRMRRKQW</sequence>
<dbReference type="AlphaFoldDB" id="A0A1I7VGC6"/>